<geneLocation type="plasmid" evidence="1 2">
    <name>unnamed1</name>
</geneLocation>
<reference evidence="1 2" key="1">
    <citation type="journal article" date="2015" name="Antonie Van Leeuwenhoek">
        <title>Bosea vaviloviae sp. nov., a new species of slow-growing rhizobia isolated from nodules of the relict species Vavilovia formosa (Stev.) Fed.</title>
        <authorList>
            <person name="Safronova V.I."/>
            <person name="Kuznetsova I.G."/>
            <person name="Sazanova A.L."/>
            <person name="Kimeklis A.K."/>
            <person name="Belimov A.A."/>
            <person name="Andronov E.E."/>
            <person name="Pinaev A.G."/>
            <person name="Chizhevskaya E.P."/>
            <person name="Pukhaev A.R."/>
            <person name="Popov K.P."/>
            <person name="Willems A."/>
            <person name="Tikhonovich I.A."/>
        </authorList>
    </citation>
    <scope>NUCLEOTIDE SEQUENCE [LARGE SCALE GENOMIC DNA]</scope>
    <source>
        <strain evidence="1 2">Vaf18</strain>
        <plasmid evidence="1">unnamed1</plasmid>
    </source>
</reference>
<gene>
    <name evidence="1" type="ORF">BHK69_30810</name>
</gene>
<dbReference type="Proteomes" id="UP000094969">
    <property type="component" value="Plasmid unnamed1"/>
</dbReference>
<protein>
    <recommendedName>
        <fullName evidence="3">JAB domain-containing protein</fullName>
    </recommendedName>
</protein>
<name>A0A1D7UCI7_9HYPH</name>
<keyword evidence="2" id="KW-1185">Reference proteome</keyword>
<evidence type="ECO:0008006" key="3">
    <source>
        <dbReference type="Google" id="ProtNLM"/>
    </source>
</evidence>
<keyword evidence="1" id="KW-0614">Plasmid</keyword>
<proteinExistence type="predicted"/>
<organism evidence="1 2">
    <name type="scientific">Bosea vaviloviae</name>
    <dbReference type="NCBI Taxonomy" id="1526658"/>
    <lineage>
        <taxon>Bacteria</taxon>
        <taxon>Pseudomonadati</taxon>
        <taxon>Pseudomonadota</taxon>
        <taxon>Alphaproteobacteria</taxon>
        <taxon>Hyphomicrobiales</taxon>
        <taxon>Boseaceae</taxon>
        <taxon>Bosea</taxon>
    </lineage>
</organism>
<evidence type="ECO:0000313" key="2">
    <source>
        <dbReference type="Proteomes" id="UP000094969"/>
    </source>
</evidence>
<dbReference type="RefSeq" id="WP_069694273.1">
    <property type="nucleotide sequence ID" value="NZ_CP017148.1"/>
</dbReference>
<evidence type="ECO:0000313" key="1">
    <source>
        <dbReference type="EMBL" id="AOO85090.1"/>
    </source>
</evidence>
<dbReference type="AlphaFoldDB" id="A0A1D7UCI7"/>
<dbReference type="OrthoDB" id="3078368at2"/>
<accession>A0A1D7UCI7</accession>
<dbReference type="EMBL" id="CP017148">
    <property type="protein sequence ID" value="AOO85090.1"/>
    <property type="molecule type" value="Genomic_DNA"/>
</dbReference>
<sequence length="172" mass="18533">MKVALKITGSLLDQIRRDLARPHLFAHERVGFLMAGAAAAPDGVMLLARGYMAVADEDYEVASGIGAQIGSNAMRKAAQAAYRPASTLLHVHTHGGRGVPRFSGVDLNSGKTFVPGFFQSCPKMPHGLLVLSNDAATGILWLKPGRPSVPIDRFIRVDQPIVEQWSSKYELA</sequence>
<dbReference type="KEGG" id="bvv:BHK69_30810"/>